<gene>
    <name evidence="2" type="ORF">HEK616_81140</name>
</gene>
<evidence type="ECO:0000256" key="1">
    <source>
        <dbReference type="SAM" id="Phobius"/>
    </source>
</evidence>
<dbReference type="EMBL" id="AP026074">
    <property type="protein sequence ID" value="BDM74627.1"/>
    <property type="molecule type" value="Genomic_DNA"/>
</dbReference>
<feature type="transmembrane region" description="Helical" evidence="1">
    <location>
        <begin position="20"/>
        <end position="39"/>
    </location>
</feature>
<evidence type="ECO:0000313" key="3">
    <source>
        <dbReference type="Proteomes" id="UP001059597"/>
    </source>
</evidence>
<dbReference type="RefSeq" id="WP_261958133.1">
    <property type="nucleotide sequence ID" value="NZ_AP026074.1"/>
</dbReference>
<keyword evidence="1" id="KW-0472">Membrane</keyword>
<name>A0ABM8A7X7_STRNI</name>
<protein>
    <recommendedName>
        <fullName evidence="4">Integral membrane protein</fullName>
    </recommendedName>
</protein>
<feature type="transmembrane region" description="Helical" evidence="1">
    <location>
        <begin position="159"/>
        <end position="177"/>
    </location>
</feature>
<geneLocation type="plasmid" evidence="2 3">
    <name>SNP1</name>
</geneLocation>
<keyword evidence="1" id="KW-1133">Transmembrane helix</keyword>
<keyword evidence="3" id="KW-1185">Reference proteome</keyword>
<evidence type="ECO:0008006" key="4">
    <source>
        <dbReference type="Google" id="ProtNLM"/>
    </source>
</evidence>
<dbReference type="Proteomes" id="UP001059597">
    <property type="component" value="Plasmid SNP1"/>
</dbReference>
<accession>A0ABM8A7X7</accession>
<organism evidence="2 3">
    <name type="scientific">Streptomyces nigrescens</name>
    <dbReference type="NCBI Taxonomy" id="1920"/>
    <lineage>
        <taxon>Bacteria</taxon>
        <taxon>Bacillati</taxon>
        <taxon>Actinomycetota</taxon>
        <taxon>Actinomycetes</taxon>
        <taxon>Kitasatosporales</taxon>
        <taxon>Streptomycetaceae</taxon>
        <taxon>Streptomyces</taxon>
    </lineage>
</organism>
<feature type="transmembrane region" description="Helical" evidence="1">
    <location>
        <begin position="45"/>
        <end position="63"/>
    </location>
</feature>
<proteinExistence type="predicted"/>
<reference evidence="2" key="1">
    <citation type="submission" date="2022-06" db="EMBL/GenBank/DDBJ databases">
        <title>Complete genome sequence of Streptomyces nigrescens HEK616.</title>
        <authorList>
            <person name="Asamizu S."/>
            <person name="Onaka H."/>
        </authorList>
    </citation>
    <scope>NUCLEOTIDE SEQUENCE</scope>
    <source>
        <strain evidence="2">HEK616</strain>
        <plasmid evidence="2">SNP1</plasmid>
    </source>
</reference>
<evidence type="ECO:0000313" key="2">
    <source>
        <dbReference type="EMBL" id="BDM74627.1"/>
    </source>
</evidence>
<keyword evidence="1" id="KW-0812">Transmembrane</keyword>
<keyword evidence="2" id="KW-0614">Plasmid</keyword>
<sequence length="182" mass="20041">MKRQEDTVTLRRKSQRILQWFFSVLLLALAALVAKRMGFNGPNKAQVGLTASFATVFLIQRIFRTRVLISQDEVCVVNAVFKYSVTRDAIAQALIDAQGNLKLKTTAGEEVYIAAYSGSLIDHYVGSADRAAEVIRQHLKAKPTASRDSTVRRRIATSWLSEIWLAGAVICATWTAIGNAVG</sequence>